<keyword evidence="4" id="KW-0547">Nucleotide-binding</keyword>
<evidence type="ECO:0000256" key="5">
    <source>
        <dbReference type="ARBA" id="ARBA00022777"/>
    </source>
</evidence>
<dbReference type="SMART" id="SM00220">
    <property type="entry name" value="S_TKc"/>
    <property type="match status" value="1"/>
</dbReference>
<feature type="region of interest" description="Disordered" evidence="9">
    <location>
        <begin position="583"/>
        <end position="633"/>
    </location>
</feature>
<keyword evidence="12" id="KW-1185">Reference proteome</keyword>
<evidence type="ECO:0000256" key="9">
    <source>
        <dbReference type="SAM" id="MobiDB-lite"/>
    </source>
</evidence>
<dbReference type="GO" id="GO:0035556">
    <property type="term" value="P:intracellular signal transduction"/>
    <property type="evidence" value="ECO:0007669"/>
    <property type="project" value="TreeGrafter"/>
</dbReference>
<comment type="catalytic activity">
    <reaction evidence="8">
        <text>L-seryl-[protein] + ATP = O-phospho-L-seryl-[protein] + ADP + H(+)</text>
        <dbReference type="Rhea" id="RHEA:17989"/>
        <dbReference type="Rhea" id="RHEA-COMP:9863"/>
        <dbReference type="Rhea" id="RHEA-COMP:11604"/>
        <dbReference type="ChEBI" id="CHEBI:15378"/>
        <dbReference type="ChEBI" id="CHEBI:29999"/>
        <dbReference type="ChEBI" id="CHEBI:30616"/>
        <dbReference type="ChEBI" id="CHEBI:83421"/>
        <dbReference type="ChEBI" id="CHEBI:456216"/>
        <dbReference type="EC" id="2.7.11.1"/>
    </reaction>
</comment>
<dbReference type="PROSITE" id="PS50011">
    <property type="entry name" value="PROTEIN_KINASE_DOM"/>
    <property type="match status" value="1"/>
</dbReference>
<evidence type="ECO:0000256" key="8">
    <source>
        <dbReference type="ARBA" id="ARBA00048679"/>
    </source>
</evidence>
<comment type="caution">
    <text evidence="11">The sequence shown here is derived from an EMBL/GenBank/DDBJ whole genome shotgun (WGS) entry which is preliminary data.</text>
</comment>
<dbReference type="Gene3D" id="3.30.200.20">
    <property type="entry name" value="Phosphorylase Kinase, domain 1"/>
    <property type="match status" value="1"/>
</dbReference>
<sequence>MPTDRHEPPNCRLDEAIWRPWAETVCSFEQRLEMKDFDLPARIFKKFARCGVVRKLSGRKSNREEGRMRIPKRVASHPILKNGGAPRDDRDEHSRKHPASQHRSGRVVQFQFYDGSPGSASEELFPADIDVPETSRSGHQTVRRSLKRSKSADPETSALKNSFFHDFDIRPQFLRKKRDMPPPIDTQHLVPKITTVEPEMVLIPNSPSSYNPSAISASPNSQASTAPTSIFSNVSSVQSQNSQETKMPLETVVENGLSTTTTTIEEPMLSPIQEAVPRYLEFLTQDTHPAPVSSATLSVSISTIEKAAATKIYLEAYFSKAFCDGPTDRSIRRRAFERDLDSMSVSDEQLRVLKTTSLIRHGIKGIDIAGYEVVRVLGKGSFGVVRLVTEKRKSSTSLIDPMITMNGSPDIAPTVNKRSALKLLKPDEVYAMKVIRKSTMLRNSQEAHLRAERDFLVASSGSRWVVPLIASFQDNTNLYLVMEYMVGGDFLGLLLREDVLDESVARWYIAEIVLCIEEAHRMRWIHRDIKPDNFLIDAHGHLKISDFGLAFDGWWGHDQGYFARHRYSMLDRLGIKVRGDYEDQTEANTGQPSAPNTYPEQQRSHPDLRGDINKDASAPLTGGLLSHRDRTERRQMAKSIVGTGQYMAPEIILGRPYDGRCDWWSLGVILYECLYGRTPFYQENRQATKECIVRHEETLYFPDSDRWSRPGSEYRRWLPGVRGTAVDLMQGLLCEREVRLGSRSYRWSEFRPGRLRHFGGGLGGGNSGAGRYVVPNAAEEIKSHPWFSGVP</sequence>
<dbReference type="STRING" id="40998.A0A2P7ZDR7"/>
<dbReference type="Pfam" id="PF00069">
    <property type="entry name" value="Pkinase"/>
    <property type="match status" value="2"/>
</dbReference>
<evidence type="ECO:0000256" key="3">
    <source>
        <dbReference type="ARBA" id="ARBA00022679"/>
    </source>
</evidence>
<dbReference type="EMBL" id="NHZQ01000236">
    <property type="protein sequence ID" value="PSK46365.1"/>
    <property type="molecule type" value="Genomic_DNA"/>
</dbReference>
<dbReference type="InterPro" id="IPR000719">
    <property type="entry name" value="Prot_kinase_dom"/>
</dbReference>
<evidence type="ECO:0000256" key="6">
    <source>
        <dbReference type="ARBA" id="ARBA00022840"/>
    </source>
</evidence>
<evidence type="ECO:0000256" key="7">
    <source>
        <dbReference type="ARBA" id="ARBA00047899"/>
    </source>
</evidence>
<dbReference type="GO" id="GO:0004674">
    <property type="term" value="F:protein serine/threonine kinase activity"/>
    <property type="evidence" value="ECO:0007669"/>
    <property type="project" value="UniProtKB-KW"/>
</dbReference>
<evidence type="ECO:0000313" key="12">
    <source>
        <dbReference type="Proteomes" id="UP000243723"/>
    </source>
</evidence>
<name>A0A2P7ZDR7_9PEZI</name>
<feature type="compositionally biased region" description="Polar residues" evidence="9">
    <location>
        <begin position="586"/>
        <end position="601"/>
    </location>
</feature>
<feature type="compositionally biased region" description="Basic residues" evidence="9">
    <location>
        <begin position="95"/>
        <end position="105"/>
    </location>
</feature>
<evidence type="ECO:0000313" key="11">
    <source>
        <dbReference type="EMBL" id="PSK46365.1"/>
    </source>
</evidence>
<keyword evidence="6" id="KW-0067">ATP-binding</keyword>
<evidence type="ECO:0000256" key="4">
    <source>
        <dbReference type="ARBA" id="ARBA00022741"/>
    </source>
</evidence>
<proteinExistence type="predicted"/>
<comment type="catalytic activity">
    <reaction evidence="7">
        <text>L-threonyl-[protein] + ATP = O-phospho-L-threonyl-[protein] + ADP + H(+)</text>
        <dbReference type="Rhea" id="RHEA:46608"/>
        <dbReference type="Rhea" id="RHEA-COMP:11060"/>
        <dbReference type="Rhea" id="RHEA-COMP:11605"/>
        <dbReference type="ChEBI" id="CHEBI:15378"/>
        <dbReference type="ChEBI" id="CHEBI:30013"/>
        <dbReference type="ChEBI" id="CHEBI:30616"/>
        <dbReference type="ChEBI" id="CHEBI:61977"/>
        <dbReference type="ChEBI" id="CHEBI:456216"/>
        <dbReference type="EC" id="2.7.11.1"/>
    </reaction>
</comment>
<keyword evidence="2" id="KW-0723">Serine/threonine-protein kinase</keyword>
<reference evidence="11 12" key="1">
    <citation type="submission" date="2017-05" db="EMBL/GenBank/DDBJ databases">
        <title>Draft genome sequence of Elsinoe australis.</title>
        <authorList>
            <person name="Cheng Q."/>
        </authorList>
    </citation>
    <scope>NUCLEOTIDE SEQUENCE [LARGE SCALE GENOMIC DNA]</scope>
    <source>
        <strain evidence="11 12">NL1</strain>
    </source>
</reference>
<protein>
    <recommendedName>
        <fullName evidence="1">non-specific serine/threonine protein kinase</fullName>
        <ecNumber evidence="1">2.7.11.1</ecNumber>
    </recommendedName>
</protein>
<dbReference type="InterPro" id="IPR011009">
    <property type="entry name" value="Kinase-like_dom_sf"/>
</dbReference>
<evidence type="ECO:0000256" key="2">
    <source>
        <dbReference type="ARBA" id="ARBA00022527"/>
    </source>
</evidence>
<accession>A0A2P7ZDR7</accession>
<dbReference type="InterPro" id="IPR050236">
    <property type="entry name" value="Ser_Thr_kinase_AGC"/>
</dbReference>
<evidence type="ECO:0000256" key="1">
    <source>
        <dbReference type="ARBA" id="ARBA00012513"/>
    </source>
</evidence>
<dbReference type="Proteomes" id="UP000243723">
    <property type="component" value="Unassembled WGS sequence"/>
</dbReference>
<feature type="domain" description="Protein kinase" evidence="10">
    <location>
        <begin position="371"/>
        <end position="751"/>
    </location>
</feature>
<dbReference type="Gene3D" id="1.10.510.10">
    <property type="entry name" value="Transferase(Phosphotransferase) domain 1"/>
    <property type="match status" value="1"/>
</dbReference>
<feature type="region of interest" description="Disordered" evidence="9">
    <location>
        <begin position="131"/>
        <end position="156"/>
    </location>
</feature>
<dbReference type="GO" id="GO:0005524">
    <property type="term" value="F:ATP binding"/>
    <property type="evidence" value="ECO:0007669"/>
    <property type="project" value="UniProtKB-KW"/>
</dbReference>
<dbReference type="PANTHER" id="PTHR24356">
    <property type="entry name" value="SERINE/THREONINE-PROTEIN KINASE"/>
    <property type="match status" value="1"/>
</dbReference>
<keyword evidence="3" id="KW-0808">Transferase</keyword>
<keyword evidence="5" id="KW-0418">Kinase</keyword>
<feature type="compositionally biased region" description="Basic and acidic residues" evidence="9">
    <location>
        <begin position="602"/>
        <end position="614"/>
    </location>
</feature>
<feature type="region of interest" description="Disordered" evidence="9">
    <location>
        <begin position="59"/>
        <end position="107"/>
    </location>
</feature>
<evidence type="ECO:0000259" key="10">
    <source>
        <dbReference type="PROSITE" id="PS50011"/>
    </source>
</evidence>
<gene>
    <name evidence="11" type="ORF">B9Z65_5333</name>
</gene>
<dbReference type="PANTHER" id="PTHR24356:SF400">
    <property type="entry name" value="SERINE_THREONINE-PROTEIN KINASE CBK1"/>
    <property type="match status" value="1"/>
</dbReference>
<dbReference type="EC" id="2.7.11.1" evidence="1"/>
<organism evidence="11 12">
    <name type="scientific">Elsinoe australis</name>
    <dbReference type="NCBI Taxonomy" id="40998"/>
    <lineage>
        <taxon>Eukaryota</taxon>
        <taxon>Fungi</taxon>
        <taxon>Dikarya</taxon>
        <taxon>Ascomycota</taxon>
        <taxon>Pezizomycotina</taxon>
        <taxon>Dothideomycetes</taxon>
        <taxon>Dothideomycetidae</taxon>
        <taxon>Myriangiales</taxon>
        <taxon>Elsinoaceae</taxon>
        <taxon>Elsinoe</taxon>
    </lineage>
</organism>
<dbReference type="OrthoDB" id="3638488at2759"/>
<dbReference type="AlphaFoldDB" id="A0A2P7ZDR7"/>
<dbReference type="SUPFAM" id="SSF56112">
    <property type="entry name" value="Protein kinase-like (PK-like)"/>
    <property type="match status" value="1"/>
</dbReference>